<dbReference type="EMBL" id="CAJNNV010004930">
    <property type="protein sequence ID" value="CAE8591435.1"/>
    <property type="molecule type" value="Genomic_DNA"/>
</dbReference>
<proteinExistence type="predicted"/>
<dbReference type="OMA" id="ERRVICV"/>
<sequence>ALRLFSVSAEGEKHVSLELASVLEVKKDVLGTPFSDLLQLPAPHEVSGEQLERRVICVTYKCEQAQLLPDGSVDQENKPAYLALLMPNQYERERFYTCMNILRWALTSSQRSA</sequence>
<feature type="non-terminal residue" evidence="1">
    <location>
        <position position="1"/>
    </location>
</feature>
<gene>
    <name evidence="1" type="ORF">PGLA1383_LOCUS10106</name>
</gene>
<evidence type="ECO:0000313" key="2">
    <source>
        <dbReference type="Proteomes" id="UP000654075"/>
    </source>
</evidence>
<dbReference type="OrthoDB" id="354357at2759"/>
<organism evidence="1 2">
    <name type="scientific">Polarella glacialis</name>
    <name type="common">Dinoflagellate</name>
    <dbReference type="NCBI Taxonomy" id="89957"/>
    <lineage>
        <taxon>Eukaryota</taxon>
        <taxon>Sar</taxon>
        <taxon>Alveolata</taxon>
        <taxon>Dinophyceae</taxon>
        <taxon>Suessiales</taxon>
        <taxon>Suessiaceae</taxon>
        <taxon>Polarella</taxon>
    </lineage>
</organism>
<dbReference type="Proteomes" id="UP000654075">
    <property type="component" value="Unassembled WGS sequence"/>
</dbReference>
<comment type="caution">
    <text evidence="1">The sequence shown here is derived from an EMBL/GenBank/DDBJ whole genome shotgun (WGS) entry which is preliminary data.</text>
</comment>
<accession>A0A813DQC5</accession>
<protein>
    <submittedName>
        <fullName evidence="1">Uncharacterized protein</fullName>
    </submittedName>
</protein>
<dbReference type="AlphaFoldDB" id="A0A813DQC5"/>
<reference evidence="1" key="1">
    <citation type="submission" date="2021-02" db="EMBL/GenBank/DDBJ databases">
        <authorList>
            <person name="Dougan E. K."/>
            <person name="Rhodes N."/>
            <person name="Thang M."/>
            <person name="Chan C."/>
        </authorList>
    </citation>
    <scope>NUCLEOTIDE SEQUENCE</scope>
</reference>
<name>A0A813DQC5_POLGL</name>
<evidence type="ECO:0000313" key="1">
    <source>
        <dbReference type="EMBL" id="CAE8591435.1"/>
    </source>
</evidence>
<keyword evidence="2" id="KW-1185">Reference proteome</keyword>